<evidence type="ECO:0000313" key="1">
    <source>
        <dbReference type="EMBL" id="ADX68123.1"/>
    </source>
</evidence>
<reference evidence="2" key="2">
    <citation type="journal article" date="2011" name="Stand. Genomic Sci.">
        <title>Complete genome sequence of Weeksella virosa type strain (9751T).</title>
        <authorList>
            <person name="Lang E."/>
            <person name="Teshima H."/>
            <person name="Lucas S."/>
            <person name="Lapidus A."/>
            <person name="Hammon N."/>
            <person name="Deshpande S."/>
            <person name="Nolan M."/>
            <person name="Cheng J."/>
            <person name="Pitluck S."/>
            <person name="Liolios K."/>
            <person name="Pagani I."/>
            <person name="Mikhailova N."/>
            <person name="Ivanova N."/>
            <person name="Mavromatis K."/>
            <person name="Pati A."/>
            <person name="Tapia R."/>
            <person name="Han C."/>
            <person name="Goodwin L."/>
            <person name="Chen A."/>
            <person name="Palaniappan K."/>
            <person name="Land M."/>
            <person name="Hauser L."/>
            <person name="Chang Y."/>
            <person name="Jeffries C."/>
            <person name="Brambilla E."/>
            <person name="Kopitz M."/>
            <person name="Rohde M."/>
            <person name="Goker M."/>
            <person name="Tindall B."/>
            <person name="Detter J."/>
            <person name="Woyke T."/>
            <person name="Bristow J."/>
            <person name="Eisen J."/>
            <person name="Markowitz V."/>
            <person name="Hugenholtz P."/>
            <person name="Klenk H."/>
            <person name="Kyrpides N."/>
        </authorList>
    </citation>
    <scope>NUCLEOTIDE SEQUENCE [LARGE SCALE GENOMIC DNA]</scope>
    <source>
        <strain evidence="2">ATCC 43766 / DSM 16922 / JCM 21250 / NBRC 16016 / NCTC 11634 / CL345/78</strain>
    </source>
</reference>
<keyword evidence="2" id="KW-1185">Reference proteome</keyword>
<sequence>MKTVLNKPHFVFFFCVFMLFLGCKKGVEYENILPPDAVAVAIINPKQLAIKANLTKIDQYKVFQLFEESLTTKNASTAKLWETIRKDPTEIGIDLNRQIFVFMVEKNQQQYVGISMKMGSKKKFENFLANLHQASSEKEISFYQENDFHFSSSYQYPLVGWNKNSILFLASTYQNNTESLKKTFHDLTHNKQSLYQDPSFHDVVVQAQDVSIWTTNSFFRQFTDSTSDIEKYPRNNWVTHLNFVDDGLAITQKFHPDPILKKQLDSLPFWRKSTPSDLFDWAPKQSYANFFISVQEEQIYNVLKEQKLINKTLEEFDIQLEKYPNSFQGTALFSIFDFQSTLQKTTERDASLAHQSLSLQQNSIPQFVWLSEMKNLDFLTAFIQKNADRIKVYQTYWELRLESLPSIYFTQKEPYFLMTNNVEQIKKFALQIKDTETFKDSEYAKNAKYPLYAYFNLDLQQYPENLQTNFYGLTNFTSMKIIKPLFEILDFVDLKATDSYTKTGKIHLKNSDKNALETILLALDQVYINIML</sequence>
<organism evidence="1 2">
    <name type="scientific">Weeksella virosa (strain ATCC 43766 / DSM 16922 / JCM 21250 / CCUG 30538 / CDC 9751 / IAM 14551 / NBRC 16016 / NCTC 11634 / CL345/78)</name>
    <dbReference type="NCBI Taxonomy" id="865938"/>
    <lineage>
        <taxon>Bacteria</taxon>
        <taxon>Pseudomonadati</taxon>
        <taxon>Bacteroidota</taxon>
        <taxon>Flavobacteriia</taxon>
        <taxon>Flavobacteriales</taxon>
        <taxon>Weeksellaceae</taxon>
        <taxon>Weeksella</taxon>
    </lineage>
</organism>
<dbReference type="EMBL" id="CP002455">
    <property type="protein sequence ID" value="ADX68123.1"/>
    <property type="molecule type" value="Genomic_DNA"/>
</dbReference>
<dbReference type="RefSeq" id="WP_013598512.1">
    <property type="nucleotide sequence ID" value="NC_015144.1"/>
</dbReference>
<dbReference type="InterPro" id="IPR032276">
    <property type="entry name" value="DUF4836"/>
</dbReference>
<accession>F0NYC6</accession>
<dbReference type="eggNOG" id="ENOG5032TWD">
    <property type="taxonomic scope" value="Bacteria"/>
</dbReference>
<evidence type="ECO:0008006" key="3">
    <source>
        <dbReference type="Google" id="ProtNLM"/>
    </source>
</evidence>
<proteinExistence type="predicted"/>
<dbReference type="KEGG" id="wvi:Weevi_1422"/>
<name>F0NYC6_WEEVC</name>
<dbReference type="HOGENOM" id="CLU_511836_0_0_10"/>
<dbReference type="PROSITE" id="PS51257">
    <property type="entry name" value="PROKAR_LIPOPROTEIN"/>
    <property type="match status" value="1"/>
</dbReference>
<dbReference type="Pfam" id="PF16120">
    <property type="entry name" value="DUF4836"/>
    <property type="match status" value="1"/>
</dbReference>
<dbReference type="STRING" id="865938.Weevi_1422"/>
<protein>
    <recommendedName>
        <fullName evidence="3">DUF4836 domain-containing protein</fullName>
    </recommendedName>
</protein>
<gene>
    <name evidence="1" type="ordered locus">Weevi_1422</name>
</gene>
<dbReference type="AlphaFoldDB" id="F0NYC6"/>
<reference evidence="1 2" key="1">
    <citation type="journal article" date="2011" name="Stand. Genomic Sci.">
        <title>Complete genome sequence of Weeksella virosa type strain (9751).</title>
        <authorList>
            <person name="Lang E."/>
            <person name="Teshima H."/>
            <person name="Lucas S."/>
            <person name="Lapidus A."/>
            <person name="Hammon N."/>
            <person name="Deshpande S."/>
            <person name="Nolan M."/>
            <person name="Cheng J.F."/>
            <person name="Pitluck S."/>
            <person name="Liolios K."/>
            <person name="Pagani I."/>
            <person name="Mikhailova N."/>
            <person name="Ivanova N."/>
            <person name="Mavromatis K."/>
            <person name="Pati A."/>
            <person name="Tapia R."/>
            <person name="Han C."/>
            <person name="Goodwin L."/>
            <person name="Chen A."/>
            <person name="Palaniappan K."/>
            <person name="Land M."/>
            <person name="Hauser L."/>
            <person name="Chang Y.J."/>
            <person name="Jeffries C.D."/>
            <person name="Brambilla E.M."/>
            <person name="Kopitz M."/>
            <person name="Rohde M."/>
            <person name="Goker M."/>
            <person name="Tindall B.J."/>
            <person name="Detter J.C."/>
            <person name="Woyke T."/>
            <person name="Bristow J."/>
            <person name="Eisen J.A."/>
            <person name="Markowitz V."/>
            <person name="Hugenholtz P."/>
            <person name="Klenk H.P."/>
            <person name="Kyrpides N.C."/>
        </authorList>
    </citation>
    <scope>NUCLEOTIDE SEQUENCE [LARGE SCALE GENOMIC DNA]</scope>
    <source>
        <strain evidence="2">ATCC 43766 / DSM 16922 / JCM 21250 / NBRC 16016 / NCTC 11634 / CL345/78</strain>
    </source>
</reference>
<dbReference type="OrthoDB" id="1408388at2"/>
<dbReference type="Proteomes" id="UP000008641">
    <property type="component" value="Chromosome"/>
</dbReference>
<evidence type="ECO:0000313" key="2">
    <source>
        <dbReference type="Proteomes" id="UP000008641"/>
    </source>
</evidence>